<keyword evidence="8" id="KW-1185">Reference proteome</keyword>
<dbReference type="CDD" id="cd01852">
    <property type="entry name" value="AIG1"/>
    <property type="match status" value="1"/>
</dbReference>
<keyword evidence="5" id="KW-1133">Transmembrane helix</keyword>
<feature type="domain" description="AIG1-type G" evidence="6">
    <location>
        <begin position="25"/>
        <end position="224"/>
    </location>
</feature>
<dbReference type="GeneTree" id="ENSGT01140000282522"/>
<dbReference type="PROSITE" id="PS51720">
    <property type="entry name" value="G_AIG1"/>
    <property type="match status" value="1"/>
</dbReference>
<dbReference type="InterPro" id="IPR045058">
    <property type="entry name" value="GIMA/IAN/Toc"/>
</dbReference>
<evidence type="ECO:0000256" key="3">
    <source>
        <dbReference type="ARBA" id="ARBA00023134"/>
    </source>
</evidence>
<dbReference type="Proteomes" id="UP000472265">
    <property type="component" value="Chromosome 13"/>
</dbReference>
<dbReference type="InterPro" id="IPR006703">
    <property type="entry name" value="G_AIG1"/>
</dbReference>
<protein>
    <submittedName>
        <fullName evidence="7">GTPase IMAP family member 9-like</fullName>
    </submittedName>
</protein>
<dbReference type="InParanoid" id="A0A671TQK0"/>
<reference evidence="7" key="2">
    <citation type="submission" date="2025-08" db="UniProtKB">
        <authorList>
            <consortium name="Ensembl"/>
        </authorList>
    </citation>
    <scope>IDENTIFICATION</scope>
</reference>
<evidence type="ECO:0000313" key="7">
    <source>
        <dbReference type="Ensembl" id="ENSSAUP00010004259.1"/>
    </source>
</evidence>
<dbReference type="Ensembl" id="ENSSAUT00010004599.1">
    <property type="protein sequence ID" value="ENSSAUP00010004259.1"/>
    <property type="gene ID" value="ENSSAUG00010002210.1"/>
</dbReference>
<evidence type="ECO:0000313" key="8">
    <source>
        <dbReference type="Proteomes" id="UP000472265"/>
    </source>
</evidence>
<dbReference type="GO" id="GO:0005525">
    <property type="term" value="F:GTP binding"/>
    <property type="evidence" value="ECO:0007669"/>
    <property type="project" value="UniProtKB-KW"/>
</dbReference>
<dbReference type="AlphaFoldDB" id="A0A671TQK0"/>
<dbReference type="InterPro" id="IPR027417">
    <property type="entry name" value="P-loop_NTPase"/>
</dbReference>
<name>A0A671TQK0_SPAAU</name>
<feature type="coiled-coil region" evidence="4">
    <location>
        <begin position="224"/>
        <end position="277"/>
    </location>
</feature>
<dbReference type="OMA" id="MTRDDCF"/>
<dbReference type="FunFam" id="3.40.50.300:FF:000366">
    <property type="entry name" value="GTPase, IMAP family member 2"/>
    <property type="match status" value="1"/>
</dbReference>
<evidence type="ECO:0000256" key="5">
    <source>
        <dbReference type="SAM" id="Phobius"/>
    </source>
</evidence>
<reference evidence="7" key="3">
    <citation type="submission" date="2025-09" db="UniProtKB">
        <authorList>
            <consortium name="Ensembl"/>
        </authorList>
    </citation>
    <scope>IDENTIFICATION</scope>
</reference>
<dbReference type="SUPFAM" id="SSF52540">
    <property type="entry name" value="P-loop containing nucleoside triphosphate hydrolases"/>
    <property type="match status" value="1"/>
</dbReference>
<reference evidence="7" key="1">
    <citation type="submission" date="2021-04" db="EMBL/GenBank/DDBJ databases">
        <authorList>
            <consortium name="Wellcome Sanger Institute Data Sharing"/>
        </authorList>
    </citation>
    <scope>NUCLEOTIDE SEQUENCE [LARGE SCALE GENOMIC DNA]</scope>
</reference>
<sequence>MITGYLTSPLQLYIISVLYFFCFPLSDLRLVLVGKTGAGKSATGNTILGRDAFGAAVSHFSVTSECCKQRDELFNRQVTVVDTPGLFDTSLPERTVKREISKCINMSAPGPHAILLVIKLGTFTAEERNAVRQVEEIFGEEAWKYTIILFTYGDRVKSDFEQMVNSVGPELQEILRKAGNRYHIFNNLKVNDRGQVLGLLEKVEKMLADNGGQFYSNKTYMEVVEMLNQREAELRELYQQKLAEEIQSVELKHKKMLSEVQEEHEKVEKRLQSELQEVKRYYHVLESGVRHVVEQTVPTDSMEDILKFHETLKLN</sequence>
<evidence type="ECO:0000259" key="6">
    <source>
        <dbReference type="PROSITE" id="PS51720"/>
    </source>
</evidence>
<keyword evidence="5" id="KW-0472">Membrane</keyword>
<accession>A0A671TQK0</accession>
<dbReference type="PANTHER" id="PTHR10903:SF180">
    <property type="entry name" value="GTPASE IMAP FAMILY MEMBER 7-LIKE"/>
    <property type="match status" value="1"/>
</dbReference>
<dbReference type="Gene3D" id="3.40.50.300">
    <property type="entry name" value="P-loop containing nucleotide triphosphate hydrolases"/>
    <property type="match status" value="1"/>
</dbReference>
<evidence type="ECO:0000256" key="4">
    <source>
        <dbReference type="SAM" id="Coils"/>
    </source>
</evidence>
<keyword evidence="4" id="KW-0175">Coiled coil</keyword>
<feature type="transmembrane region" description="Helical" evidence="5">
    <location>
        <begin position="12"/>
        <end position="32"/>
    </location>
</feature>
<keyword evidence="5" id="KW-0812">Transmembrane</keyword>
<keyword evidence="2" id="KW-0547">Nucleotide-binding</keyword>
<dbReference type="PANTHER" id="PTHR10903">
    <property type="entry name" value="GTPASE, IMAP FAMILY MEMBER-RELATED"/>
    <property type="match status" value="1"/>
</dbReference>
<dbReference type="Pfam" id="PF04548">
    <property type="entry name" value="AIG1"/>
    <property type="match status" value="1"/>
</dbReference>
<evidence type="ECO:0000256" key="2">
    <source>
        <dbReference type="ARBA" id="ARBA00022741"/>
    </source>
</evidence>
<keyword evidence="3" id="KW-0342">GTP-binding</keyword>
<organism evidence="7 8">
    <name type="scientific">Sparus aurata</name>
    <name type="common">Gilthead sea bream</name>
    <dbReference type="NCBI Taxonomy" id="8175"/>
    <lineage>
        <taxon>Eukaryota</taxon>
        <taxon>Metazoa</taxon>
        <taxon>Chordata</taxon>
        <taxon>Craniata</taxon>
        <taxon>Vertebrata</taxon>
        <taxon>Euteleostomi</taxon>
        <taxon>Actinopterygii</taxon>
        <taxon>Neopterygii</taxon>
        <taxon>Teleostei</taxon>
        <taxon>Neoteleostei</taxon>
        <taxon>Acanthomorphata</taxon>
        <taxon>Eupercaria</taxon>
        <taxon>Spariformes</taxon>
        <taxon>Sparidae</taxon>
        <taxon>Sparus</taxon>
    </lineage>
</organism>
<proteinExistence type="inferred from homology"/>
<comment type="similarity">
    <text evidence="1">Belongs to the TRAFAC class TrmE-Era-EngA-EngB-Septin-like GTPase superfamily. AIG1/Toc34/Toc159-like paraseptin GTPase family. IAN subfamily.</text>
</comment>
<evidence type="ECO:0000256" key="1">
    <source>
        <dbReference type="ARBA" id="ARBA00008535"/>
    </source>
</evidence>
<gene>
    <name evidence="7" type="primary">LOC115594838</name>
</gene>